<evidence type="ECO:0000313" key="2">
    <source>
        <dbReference type="Proteomes" id="UP000050792"/>
    </source>
</evidence>
<dbReference type="Gene3D" id="3.30.505.10">
    <property type="entry name" value="SH2 domain"/>
    <property type="match status" value="1"/>
</dbReference>
<dbReference type="InterPro" id="IPR036028">
    <property type="entry name" value="SH3-like_dom_sf"/>
</dbReference>
<keyword evidence="2" id="KW-1185">Reference proteome</keyword>
<evidence type="ECO:0000256" key="1">
    <source>
        <dbReference type="SAM" id="MobiDB-lite"/>
    </source>
</evidence>
<dbReference type="InterPro" id="IPR008936">
    <property type="entry name" value="Rho_GTPase_activation_prot"/>
</dbReference>
<feature type="region of interest" description="Disordered" evidence="1">
    <location>
        <begin position="260"/>
        <end position="307"/>
    </location>
</feature>
<feature type="region of interest" description="Disordered" evidence="1">
    <location>
        <begin position="1262"/>
        <end position="1283"/>
    </location>
</feature>
<dbReference type="Gene3D" id="1.10.506.10">
    <property type="entry name" value="GTPase Activation - p120gap, domain 1"/>
    <property type="match status" value="1"/>
</dbReference>
<dbReference type="WBParaSite" id="SRDH1_24530.5">
    <property type="protein sequence ID" value="SRDH1_24530.5"/>
    <property type="gene ID" value="SRDH1_24530"/>
</dbReference>
<reference evidence="2" key="1">
    <citation type="submission" date="2022-06" db="EMBL/GenBank/DDBJ databases">
        <authorList>
            <person name="Berger JAMES D."/>
            <person name="Berger JAMES D."/>
        </authorList>
    </citation>
    <scope>NUCLEOTIDE SEQUENCE [LARGE SCALE GENOMIC DNA]</scope>
</reference>
<protein>
    <submittedName>
        <fullName evidence="3">Ras-GAP domain-containing protein</fullName>
    </submittedName>
</protein>
<evidence type="ECO:0000313" key="3">
    <source>
        <dbReference type="WBParaSite" id="SRDH1_24530.5"/>
    </source>
</evidence>
<dbReference type="SUPFAM" id="SSF55550">
    <property type="entry name" value="SH2 domain"/>
    <property type="match status" value="2"/>
</dbReference>
<proteinExistence type="predicted"/>
<dbReference type="PANTHER" id="PTHR42264">
    <property type="entry name" value="EPHRIN_REC_LIKE DOMAIN-CONTAINING PROTEIN"/>
    <property type="match status" value="1"/>
</dbReference>
<feature type="region of interest" description="Disordered" evidence="1">
    <location>
        <begin position="934"/>
        <end position="955"/>
    </location>
</feature>
<sequence length="1335" mass="151304">MPESTVGDTCVISDLPSLEQYYHGYIDRAEAEKRLQSFGIANSYLLRLSRAAHGGDTWEDIYVLSYLSSTFACFHFRLIPRFNCFQIGGRFFDSLDGCLSRYYTRDIMTGERLKYPIPPTSLPIEYHTQRLRAVQDFEPENGYDRLGCVVNDRFLLIYEDPNSDWVLATSLKSRHSGYLPKSCVEKEYPEIIERLDFFHPDPTPHPKELLKKAGPFSYLLRPCDSRPGLYTLLLYDGVRVRKCRLELIVQSELILQDDVTPTKKTNHDSNLGHRNSELLDEHTNEFNTGSLSYSSNNEDDKSDESRRKSNQILLTNKNLEDNHSTSEFVDFNRNFQSPLYRTTTKILYSGTTFPNVEAVITAIESHHWDLYHTEELNTLNISDDGYNCPINDETNVNPTNDISSVDSSNISTPIQHVFKPLCRKRKPQVHLPPSTIYMDMCYARQPPTSHQSVTEIHGELSIWLQQRKKWKLCYAHLDRKQSILTLIDGEKRKPERFDLSKCDFFPIHYTVYEKNYCFGLVLYGASAGDREEYVLRVEAPCSSNKFHSNVNGSTIPSRVNLFNTYDLDVNSYSGRSEEPPYTLQNLSHSCCRFACDWAVRSNLTSVDNKSLLSSSSTNPNVSNSSENNINCLGNCDLPPATWDIVYQRWVTSLKRHCRNTKADSATEDNVSLRQTHLRCYRNLEIKFTNAKLMPTSSSKSRRDESVYSVNLDGFEIGRAYSGSSVVSIFLDEFPFGFKKIEVFMKEDKRKRSLAMDFDIVQNNAATSASGSMIADHDKQFSAGNLSSSSLSLSSASPLHYSICDTQERSNGQISIIYKELHVIPFQYYEGFRQTIRNCMNSEFIPLCIHVWKSFAHNMNQLSFVTSLLLTTIELNCHLELIVNLLRIEVNNDKPSASFRGSSLGAQILDIYSTTVCSAWRSQCFRRVCEKALEGPPSLKSNHSTTSSSPSLNISQINSTNNIKSTFNQRPSIDKSSHHCTNSINSHHSLTTRPYSLSTGAAGSVKFDQISSTPNQSSLQHHHTREQEWHHHLLSIAVDDLITYVRTFPLQIRWIYSELQALYSPNHSNVVVCNLVFLRGLCPVLYSLSSLGKTVCSESINGSIHGILSGFPNDFFHPSYTNSLNNSSYHSWSSFPQLNSGASSPTVPSHASEAFAIIAKTLLALVGLNETPKTQADGFLSLEQFMSLRTRLLNEFRIPITSPLSANEIKQLEQLYETDARKASCKSLSRELAQLAYYLLEAYHPKHQSTTICRTSNTITQLNDTTTSTTNSSSNNNNNDMPNSTIMNNNSTPIKTHNHENKITDIYPISLSPHIYAVLIDLAEKTHQFVLSNRLT</sequence>
<dbReference type="Proteomes" id="UP000050792">
    <property type="component" value="Unassembled WGS sequence"/>
</dbReference>
<reference evidence="3" key="2">
    <citation type="submission" date="2023-11" db="UniProtKB">
        <authorList>
            <consortium name="WormBaseParasite"/>
        </authorList>
    </citation>
    <scope>IDENTIFICATION</scope>
</reference>
<dbReference type="SUPFAM" id="SSF50044">
    <property type="entry name" value="SH3-domain"/>
    <property type="match status" value="1"/>
</dbReference>
<accession>A0AA85EUQ0</accession>
<feature type="compositionally biased region" description="Low complexity" evidence="1">
    <location>
        <begin position="936"/>
        <end position="955"/>
    </location>
</feature>
<name>A0AA85EUQ0_9TREM</name>
<dbReference type="InterPro" id="IPR036860">
    <property type="entry name" value="SH2_dom_sf"/>
</dbReference>
<feature type="compositionally biased region" description="Basic and acidic residues" evidence="1">
    <location>
        <begin position="265"/>
        <end position="284"/>
    </location>
</feature>
<organism evidence="2 3">
    <name type="scientific">Schistosoma rodhaini</name>
    <dbReference type="NCBI Taxonomy" id="6188"/>
    <lineage>
        <taxon>Eukaryota</taxon>
        <taxon>Metazoa</taxon>
        <taxon>Spiralia</taxon>
        <taxon>Lophotrochozoa</taxon>
        <taxon>Platyhelminthes</taxon>
        <taxon>Trematoda</taxon>
        <taxon>Digenea</taxon>
        <taxon>Strigeidida</taxon>
        <taxon>Schistosomatoidea</taxon>
        <taxon>Schistosomatidae</taxon>
        <taxon>Schistosoma</taxon>
    </lineage>
</organism>
<dbReference type="SUPFAM" id="SSF48350">
    <property type="entry name" value="GTPase activation domain, GAP"/>
    <property type="match status" value="1"/>
</dbReference>